<feature type="compositionally biased region" description="Low complexity" evidence="7">
    <location>
        <begin position="226"/>
        <end position="243"/>
    </location>
</feature>
<dbReference type="GO" id="GO:0048593">
    <property type="term" value="P:camera-type eye morphogenesis"/>
    <property type="evidence" value="ECO:0007669"/>
    <property type="project" value="TreeGrafter"/>
</dbReference>
<dbReference type="GO" id="GO:0001228">
    <property type="term" value="F:DNA-binding transcription activator activity, RNA polymerase II-specific"/>
    <property type="evidence" value="ECO:0007669"/>
    <property type="project" value="TreeGrafter"/>
</dbReference>
<dbReference type="SUPFAM" id="SSF47095">
    <property type="entry name" value="HMG-box"/>
    <property type="match status" value="1"/>
</dbReference>
<dbReference type="GO" id="GO:0007420">
    <property type="term" value="P:brain development"/>
    <property type="evidence" value="ECO:0007669"/>
    <property type="project" value="TreeGrafter"/>
</dbReference>
<keyword evidence="10" id="KW-1185">Reference proteome</keyword>
<protein>
    <submittedName>
        <fullName evidence="9">SOX4 factor</fullName>
    </submittedName>
</protein>
<dbReference type="EMBL" id="VXAY01006167">
    <property type="protein sequence ID" value="NXM34439.1"/>
    <property type="molecule type" value="Genomic_DNA"/>
</dbReference>
<sequence>MVQQTNTAENTEALLAAETSDSGSGIELGIASSPTPGSTASTGGKADDPSWCKTPSGHIKRPMNAFMVWSQIERRKIMEQSPDMHNAEISKRLGKRWKLLKDSDKIPFIREAERLRLKHMADYPDYKYRPRKKVKSGNSSAKPGDKADKGGGGGAGGGSAGGAGGKPHGKAAGGKAAPFPGEPSAALLPPEHQALYKPRGAAGAPSAPGKPLAEKKLKRVYIFGSGQAAAASASPGGAVPGSPTLSSSAEAGDPLSLYEEGGGGGGRPDGDCGGVACPSPSGSGSPSDHRSYTSLRATSPAPSTAHSSSASSHSSSSSSSGSSSSDDEFEDDLLDLNPSPGFESMSLGSFSSSVLDRDLDFNFEPGSGSHFEFPDYCTPEVSEMISGDWLESSISNLVFTY</sequence>
<organism evidence="9 10">
    <name type="scientific">Oxyruncus cristatus</name>
    <name type="common">sharpbill</name>
    <dbReference type="NCBI Taxonomy" id="114331"/>
    <lineage>
        <taxon>Eukaryota</taxon>
        <taxon>Metazoa</taxon>
        <taxon>Chordata</taxon>
        <taxon>Craniata</taxon>
        <taxon>Vertebrata</taxon>
        <taxon>Euteleostomi</taxon>
        <taxon>Archelosauria</taxon>
        <taxon>Archosauria</taxon>
        <taxon>Dinosauria</taxon>
        <taxon>Saurischia</taxon>
        <taxon>Theropoda</taxon>
        <taxon>Coelurosauria</taxon>
        <taxon>Aves</taxon>
        <taxon>Neognathae</taxon>
        <taxon>Neoaves</taxon>
        <taxon>Telluraves</taxon>
        <taxon>Australaves</taxon>
        <taxon>Passeriformes</taxon>
        <taxon>Cotingidae</taxon>
        <taxon>Oxyruncus</taxon>
    </lineage>
</organism>
<dbReference type="Proteomes" id="UP000564466">
    <property type="component" value="Unassembled WGS sequence"/>
</dbReference>
<keyword evidence="4" id="KW-0804">Transcription</keyword>
<comment type="caution">
    <text evidence="9">The sequence shown here is derived from an EMBL/GenBank/DDBJ whole genome shotgun (WGS) entry which is preliminary data.</text>
</comment>
<gene>
    <name evidence="9" type="primary">Sox4</name>
    <name evidence="9" type="ORF">OXYCRI_R15076</name>
</gene>
<feature type="compositionally biased region" description="Low complexity" evidence="7">
    <location>
        <begin position="297"/>
        <end position="324"/>
    </location>
</feature>
<dbReference type="PANTHER" id="PTHR10270">
    <property type="entry name" value="SOX TRANSCRIPTION FACTOR"/>
    <property type="match status" value="1"/>
</dbReference>
<evidence type="ECO:0000256" key="3">
    <source>
        <dbReference type="ARBA" id="ARBA00023125"/>
    </source>
</evidence>
<dbReference type="PANTHER" id="PTHR10270:SF27">
    <property type="entry name" value="TRANSCRIPTION FACTOR SOX-4"/>
    <property type="match status" value="1"/>
</dbReference>
<dbReference type="InterPro" id="IPR009071">
    <property type="entry name" value="HMG_box_dom"/>
</dbReference>
<proteinExistence type="predicted"/>
<evidence type="ECO:0000256" key="2">
    <source>
        <dbReference type="ARBA" id="ARBA00023015"/>
    </source>
</evidence>
<dbReference type="InterPro" id="IPR036910">
    <property type="entry name" value="HMG_box_dom_sf"/>
</dbReference>
<comment type="subcellular location">
    <subcellularLocation>
        <location evidence="1">Nucleus</location>
    </subcellularLocation>
</comment>
<feature type="compositionally biased region" description="Acidic residues" evidence="7">
    <location>
        <begin position="325"/>
        <end position="334"/>
    </location>
</feature>
<feature type="region of interest" description="Disordered" evidence="7">
    <location>
        <begin position="1"/>
        <end position="51"/>
    </location>
</feature>
<evidence type="ECO:0000256" key="1">
    <source>
        <dbReference type="ARBA" id="ARBA00004123"/>
    </source>
</evidence>
<dbReference type="GO" id="GO:0000978">
    <property type="term" value="F:RNA polymerase II cis-regulatory region sequence-specific DNA binding"/>
    <property type="evidence" value="ECO:0007669"/>
    <property type="project" value="TreeGrafter"/>
</dbReference>
<dbReference type="Pfam" id="PF00505">
    <property type="entry name" value="HMG_box"/>
    <property type="match status" value="1"/>
</dbReference>
<keyword evidence="5 6" id="KW-0539">Nucleus</keyword>
<dbReference type="CDD" id="cd22029">
    <property type="entry name" value="HMG-box_SoxC"/>
    <property type="match status" value="1"/>
</dbReference>
<feature type="DNA-binding region" description="HMG box" evidence="6">
    <location>
        <begin position="59"/>
        <end position="127"/>
    </location>
</feature>
<dbReference type="SMART" id="SM00398">
    <property type="entry name" value="HMG"/>
    <property type="match status" value="1"/>
</dbReference>
<evidence type="ECO:0000313" key="10">
    <source>
        <dbReference type="Proteomes" id="UP000564466"/>
    </source>
</evidence>
<dbReference type="GO" id="GO:0000122">
    <property type="term" value="P:negative regulation of transcription by RNA polymerase II"/>
    <property type="evidence" value="ECO:0007669"/>
    <property type="project" value="TreeGrafter"/>
</dbReference>
<evidence type="ECO:0000256" key="4">
    <source>
        <dbReference type="ARBA" id="ARBA00023163"/>
    </source>
</evidence>
<dbReference type="GO" id="GO:0030182">
    <property type="term" value="P:neuron differentiation"/>
    <property type="evidence" value="ECO:0007669"/>
    <property type="project" value="TreeGrafter"/>
</dbReference>
<feature type="compositionally biased region" description="Gly residues" evidence="7">
    <location>
        <begin position="150"/>
        <end position="166"/>
    </location>
</feature>
<dbReference type="Gene3D" id="1.10.30.10">
    <property type="entry name" value="High mobility group box domain"/>
    <property type="match status" value="1"/>
</dbReference>
<feature type="non-terminal residue" evidence="9">
    <location>
        <position position="1"/>
    </location>
</feature>
<dbReference type="InterPro" id="IPR017386">
    <property type="entry name" value="SOX-12/11/4"/>
</dbReference>
<feature type="compositionally biased region" description="Low complexity" evidence="7">
    <location>
        <begin position="200"/>
        <end position="211"/>
    </location>
</feature>
<evidence type="ECO:0000256" key="7">
    <source>
        <dbReference type="SAM" id="MobiDB-lite"/>
    </source>
</evidence>
<evidence type="ECO:0000259" key="8">
    <source>
        <dbReference type="PROSITE" id="PS50118"/>
    </source>
</evidence>
<feature type="region of interest" description="Disordered" evidence="7">
    <location>
        <begin position="128"/>
        <end position="211"/>
    </location>
</feature>
<feature type="domain" description="HMG box" evidence="8">
    <location>
        <begin position="59"/>
        <end position="127"/>
    </location>
</feature>
<evidence type="ECO:0000256" key="6">
    <source>
        <dbReference type="PROSITE-ProRule" id="PRU00267"/>
    </source>
</evidence>
<feature type="non-terminal residue" evidence="9">
    <location>
        <position position="401"/>
    </location>
</feature>
<evidence type="ECO:0000313" key="9">
    <source>
        <dbReference type="EMBL" id="NXM34439.1"/>
    </source>
</evidence>
<keyword evidence="2" id="KW-0805">Transcription regulation</keyword>
<reference evidence="9 10" key="1">
    <citation type="submission" date="2019-09" db="EMBL/GenBank/DDBJ databases">
        <title>Bird 10,000 Genomes (B10K) Project - Family phase.</title>
        <authorList>
            <person name="Zhang G."/>
        </authorList>
    </citation>
    <scope>NUCLEOTIDE SEQUENCE [LARGE SCALE GENOMIC DNA]</scope>
    <source>
        <strain evidence="9">B10K-DU-002-07</strain>
        <tissue evidence="9">Muscle</tissue>
    </source>
</reference>
<feature type="compositionally biased region" description="Low complexity" evidence="7">
    <location>
        <begin position="1"/>
        <end position="19"/>
    </location>
</feature>
<dbReference type="PIRSF" id="PIRSF038098">
    <property type="entry name" value="SOX-12/11/4a"/>
    <property type="match status" value="1"/>
</dbReference>
<name>A0A7L1A1U1_9PASS</name>
<evidence type="ECO:0000256" key="5">
    <source>
        <dbReference type="ARBA" id="ARBA00023242"/>
    </source>
</evidence>
<dbReference type="AlphaFoldDB" id="A0A7L1A1U1"/>
<feature type="region of interest" description="Disordered" evidence="7">
    <location>
        <begin position="226"/>
        <end position="340"/>
    </location>
</feature>
<feature type="compositionally biased region" description="Low complexity" evidence="7">
    <location>
        <begin position="31"/>
        <end position="44"/>
    </location>
</feature>
<feature type="compositionally biased region" description="Gly residues" evidence="7">
    <location>
        <begin position="260"/>
        <end position="273"/>
    </location>
</feature>
<keyword evidence="3 6" id="KW-0238">DNA-binding</keyword>
<accession>A0A7L1A1U1</accession>
<dbReference type="PROSITE" id="PS50118">
    <property type="entry name" value="HMG_BOX_2"/>
    <property type="match status" value="1"/>
</dbReference>
<dbReference type="GO" id="GO:0005634">
    <property type="term" value="C:nucleus"/>
    <property type="evidence" value="ECO:0007669"/>
    <property type="project" value="UniProtKB-SubCell"/>
</dbReference>
<dbReference type="InterPro" id="IPR050140">
    <property type="entry name" value="SRY-related_HMG-box_TF-like"/>
</dbReference>
<dbReference type="FunFam" id="1.10.30.10:FF:000007">
    <property type="entry name" value="Transcription factor SOX"/>
    <property type="match status" value="1"/>
</dbReference>